<evidence type="ECO:0000256" key="8">
    <source>
        <dbReference type="ARBA" id="ARBA00023157"/>
    </source>
</evidence>
<evidence type="ECO:0000256" key="5">
    <source>
        <dbReference type="ARBA" id="ARBA00022889"/>
    </source>
</evidence>
<dbReference type="InterPro" id="IPR003599">
    <property type="entry name" value="Ig_sub"/>
</dbReference>
<dbReference type="GO" id="GO:0007156">
    <property type="term" value="P:homophilic cell adhesion via plasma membrane adhesion molecules"/>
    <property type="evidence" value="ECO:0007669"/>
    <property type="project" value="TreeGrafter"/>
</dbReference>
<dbReference type="InterPro" id="IPR036179">
    <property type="entry name" value="Ig-like_dom_sf"/>
</dbReference>
<keyword evidence="8" id="KW-1015">Disulfide bond</keyword>
<dbReference type="InterPro" id="IPR007110">
    <property type="entry name" value="Ig-like_dom"/>
</dbReference>
<dbReference type="GO" id="GO:0043025">
    <property type="term" value="C:neuronal cell body"/>
    <property type="evidence" value="ECO:0007669"/>
    <property type="project" value="TreeGrafter"/>
</dbReference>
<dbReference type="PANTHER" id="PTHR45080">
    <property type="entry name" value="CONTACTIN 5"/>
    <property type="match status" value="1"/>
</dbReference>
<proteinExistence type="predicted"/>
<organism evidence="11 12">
    <name type="scientific">Phlebotomus papatasi</name>
    <name type="common">Sandfly</name>
    <dbReference type="NCBI Taxonomy" id="29031"/>
    <lineage>
        <taxon>Eukaryota</taxon>
        <taxon>Metazoa</taxon>
        <taxon>Ecdysozoa</taxon>
        <taxon>Arthropoda</taxon>
        <taxon>Hexapoda</taxon>
        <taxon>Insecta</taxon>
        <taxon>Pterygota</taxon>
        <taxon>Neoptera</taxon>
        <taxon>Endopterygota</taxon>
        <taxon>Diptera</taxon>
        <taxon>Nematocera</taxon>
        <taxon>Psychodoidea</taxon>
        <taxon>Psychodidae</taxon>
        <taxon>Phlebotomus</taxon>
        <taxon>Phlebotomus</taxon>
    </lineage>
</organism>
<dbReference type="Pfam" id="PF13927">
    <property type="entry name" value="Ig_3"/>
    <property type="match status" value="3"/>
</dbReference>
<feature type="domain" description="Ig-like" evidence="10">
    <location>
        <begin position="289"/>
        <end position="381"/>
    </location>
</feature>
<evidence type="ECO:0000313" key="12">
    <source>
        <dbReference type="Proteomes" id="UP000092462"/>
    </source>
</evidence>
<dbReference type="InterPro" id="IPR003598">
    <property type="entry name" value="Ig_sub2"/>
</dbReference>
<dbReference type="GO" id="GO:0050808">
    <property type="term" value="P:synapse organization"/>
    <property type="evidence" value="ECO:0007669"/>
    <property type="project" value="TreeGrafter"/>
</dbReference>
<dbReference type="Proteomes" id="UP000092462">
    <property type="component" value="Unassembled WGS sequence"/>
</dbReference>
<dbReference type="SMART" id="SM00409">
    <property type="entry name" value="IG"/>
    <property type="match status" value="4"/>
</dbReference>
<evidence type="ECO:0000313" key="11">
    <source>
        <dbReference type="EnsemblMetazoa" id="PPAI004522-PA"/>
    </source>
</evidence>
<evidence type="ECO:0000256" key="7">
    <source>
        <dbReference type="ARBA" id="ARBA00023136"/>
    </source>
</evidence>
<feature type="domain" description="Ig-like" evidence="10">
    <location>
        <begin position="1"/>
        <end position="90"/>
    </location>
</feature>
<evidence type="ECO:0000256" key="2">
    <source>
        <dbReference type="ARBA" id="ARBA00022692"/>
    </source>
</evidence>
<feature type="domain" description="Ig-like" evidence="10">
    <location>
        <begin position="95"/>
        <end position="189"/>
    </location>
</feature>
<evidence type="ECO:0000256" key="1">
    <source>
        <dbReference type="ARBA" id="ARBA00004167"/>
    </source>
</evidence>
<dbReference type="AlphaFoldDB" id="A0A1B0DA17"/>
<keyword evidence="5" id="KW-0130">Cell adhesion</keyword>
<keyword evidence="7" id="KW-0472">Membrane</keyword>
<dbReference type="SMART" id="SM00408">
    <property type="entry name" value="IGc2"/>
    <property type="match status" value="4"/>
</dbReference>
<keyword evidence="3" id="KW-0732">Signal</keyword>
<comment type="subcellular location">
    <subcellularLocation>
        <location evidence="1">Membrane</location>
        <topology evidence="1">Single-pass membrane protein</topology>
    </subcellularLocation>
</comment>
<dbReference type="GO" id="GO:0008046">
    <property type="term" value="F:axon guidance receptor activity"/>
    <property type="evidence" value="ECO:0007669"/>
    <property type="project" value="TreeGrafter"/>
</dbReference>
<dbReference type="InterPro" id="IPR013783">
    <property type="entry name" value="Ig-like_fold"/>
</dbReference>
<evidence type="ECO:0000256" key="4">
    <source>
        <dbReference type="ARBA" id="ARBA00022737"/>
    </source>
</evidence>
<keyword evidence="12" id="KW-1185">Reference proteome</keyword>
<protein>
    <recommendedName>
        <fullName evidence="10">Ig-like domain-containing protein</fullName>
    </recommendedName>
</protein>
<dbReference type="InterPro" id="IPR050958">
    <property type="entry name" value="Cell_Adh-Cytoskel_Orgn"/>
</dbReference>
<feature type="domain" description="Ig-like" evidence="10">
    <location>
        <begin position="192"/>
        <end position="286"/>
    </location>
</feature>
<dbReference type="GO" id="GO:0005886">
    <property type="term" value="C:plasma membrane"/>
    <property type="evidence" value="ECO:0007669"/>
    <property type="project" value="TreeGrafter"/>
</dbReference>
<dbReference type="Gene3D" id="2.60.40.10">
    <property type="entry name" value="Immunoglobulins"/>
    <property type="match status" value="4"/>
</dbReference>
<evidence type="ECO:0000256" key="9">
    <source>
        <dbReference type="ARBA" id="ARBA00023319"/>
    </source>
</evidence>
<keyword evidence="9" id="KW-0393">Immunoglobulin domain</keyword>
<keyword evidence="6" id="KW-1133">Transmembrane helix</keyword>
<dbReference type="GO" id="GO:0030424">
    <property type="term" value="C:axon"/>
    <property type="evidence" value="ECO:0007669"/>
    <property type="project" value="TreeGrafter"/>
</dbReference>
<evidence type="ECO:0000259" key="10">
    <source>
        <dbReference type="PROSITE" id="PS50835"/>
    </source>
</evidence>
<name>A0A1B0DA17_PHLPP</name>
<keyword evidence="4" id="KW-0677">Repeat</keyword>
<sequence>MPFSFGDEPANPGDSTAVNCMVTKGDLPLTFKWILNAHEVVSGQGGVTIVKMTPRLSALSIESISDRHRGTLRCIAENGAGVAVAESELFVNVPPQIIPFTFGTEPSNLGEIAGIQCLVPKGDLPLEIHWTLNSAPIVTGEEEISVTRMSPRSSSLSIDNLSWRHRGTYKCIATNLAGSAEVTSELKINVPPQIIPFTFGDEASNPGDSHAVHCTVTKGDVPIDIRWSLNGQPLVNSENGVTIFRMSPRLSSLSIDNVKDIHRGVFKCTASNAAGTTDYATELIVNVPPQILPFAFGDEPSNLGESIGVQCMVTKGDLPVEIRWMHNSEAIMSGRDSFTVSRLNPRTSYLNIESLSGIHRGVYSCEARNVAGLVENSAQLRV</sequence>
<accession>A0A1B0DA17</accession>
<dbReference type="PANTHER" id="PTHR45080:SF31">
    <property type="entry name" value="MYOTILIN"/>
    <property type="match status" value="1"/>
</dbReference>
<dbReference type="EnsemblMetazoa" id="PPAI004522-RA">
    <property type="protein sequence ID" value="PPAI004522-PA"/>
    <property type="gene ID" value="PPAI004522"/>
</dbReference>
<evidence type="ECO:0000256" key="6">
    <source>
        <dbReference type="ARBA" id="ARBA00022989"/>
    </source>
</evidence>
<dbReference type="SUPFAM" id="SSF48726">
    <property type="entry name" value="Immunoglobulin"/>
    <property type="match status" value="4"/>
</dbReference>
<dbReference type="FunFam" id="2.60.40.10:FF:000017">
    <property type="entry name" value="Down syndrome cell adhesion molecule b"/>
    <property type="match status" value="4"/>
</dbReference>
<keyword evidence="2" id="KW-0812">Transmembrane</keyword>
<dbReference type="EMBL" id="AJVK01028727">
    <property type="status" value="NOT_ANNOTATED_CDS"/>
    <property type="molecule type" value="Genomic_DNA"/>
</dbReference>
<reference evidence="11" key="1">
    <citation type="submission" date="2022-08" db="UniProtKB">
        <authorList>
            <consortium name="EnsemblMetazoa"/>
        </authorList>
    </citation>
    <scope>IDENTIFICATION</scope>
    <source>
        <strain evidence="11">Israel</strain>
    </source>
</reference>
<evidence type="ECO:0000256" key="3">
    <source>
        <dbReference type="ARBA" id="ARBA00022729"/>
    </source>
</evidence>
<dbReference type="VEuPathDB" id="VectorBase:PPAI004522"/>
<dbReference type="PROSITE" id="PS50835">
    <property type="entry name" value="IG_LIKE"/>
    <property type="match status" value="4"/>
</dbReference>
<dbReference type="EMBL" id="AJVK01028726">
    <property type="status" value="NOT_ANNOTATED_CDS"/>
    <property type="molecule type" value="Genomic_DNA"/>
</dbReference>